<dbReference type="SUPFAM" id="SSF53649">
    <property type="entry name" value="Alkaline phosphatase-like"/>
    <property type="match status" value="1"/>
</dbReference>
<dbReference type="RefSeq" id="WP_268075832.1">
    <property type="nucleotide sequence ID" value="NZ_CP109965.1"/>
</dbReference>
<dbReference type="EMBL" id="CP109965">
    <property type="protein sequence ID" value="WAJ71356.1"/>
    <property type="molecule type" value="Genomic_DNA"/>
</dbReference>
<reference evidence="1" key="1">
    <citation type="submission" date="2022-10" db="EMBL/GenBank/DDBJ databases">
        <title>Catenovulum adriacola sp. nov. isolated in the Harbour of Susak.</title>
        <authorList>
            <person name="Schoch T."/>
            <person name="Reich S.J."/>
            <person name="Stoeferle S."/>
            <person name="Flaiz M."/>
            <person name="Kazda M."/>
            <person name="Riedel C.U."/>
            <person name="Duerre P."/>
        </authorList>
    </citation>
    <scope>NUCLEOTIDE SEQUENCE</scope>
    <source>
        <strain evidence="1">TS8</strain>
    </source>
</reference>
<dbReference type="Pfam" id="PF01663">
    <property type="entry name" value="Phosphodiest"/>
    <property type="match status" value="1"/>
</dbReference>
<dbReference type="InterPro" id="IPR002591">
    <property type="entry name" value="Phosphodiest/P_Trfase"/>
</dbReference>
<dbReference type="Gene3D" id="3.40.720.10">
    <property type="entry name" value="Alkaline Phosphatase, subunit A"/>
    <property type="match status" value="1"/>
</dbReference>
<organism evidence="1 2">
    <name type="scientific">Catenovulum adriaticum</name>
    <dbReference type="NCBI Taxonomy" id="2984846"/>
    <lineage>
        <taxon>Bacteria</taxon>
        <taxon>Pseudomonadati</taxon>
        <taxon>Pseudomonadota</taxon>
        <taxon>Gammaproteobacteria</taxon>
        <taxon>Alteromonadales</taxon>
        <taxon>Alteromonadaceae</taxon>
        <taxon>Catenovulum</taxon>
    </lineage>
</organism>
<protein>
    <submittedName>
        <fullName evidence="1">Alkaline phosphatase family protein</fullName>
    </submittedName>
</protein>
<dbReference type="Proteomes" id="UP001163726">
    <property type="component" value="Chromosome"/>
</dbReference>
<dbReference type="CDD" id="cd16018">
    <property type="entry name" value="Enpp"/>
    <property type="match status" value="1"/>
</dbReference>
<evidence type="ECO:0000313" key="1">
    <source>
        <dbReference type="EMBL" id="WAJ71356.1"/>
    </source>
</evidence>
<proteinExistence type="predicted"/>
<keyword evidence="2" id="KW-1185">Reference proteome</keyword>
<evidence type="ECO:0000313" key="2">
    <source>
        <dbReference type="Proteomes" id="UP001163726"/>
    </source>
</evidence>
<accession>A0ABY7ARQ7</accession>
<dbReference type="Gene3D" id="3.30.1360.110">
    <property type="entry name" value="Domain 2, Phosphonoacetate Hydrolase"/>
    <property type="match status" value="1"/>
</dbReference>
<dbReference type="PANTHER" id="PTHR10151">
    <property type="entry name" value="ECTONUCLEOTIDE PYROPHOSPHATASE/PHOSPHODIESTERASE"/>
    <property type="match status" value="1"/>
</dbReference>
<name>A0ABY7ARQ7_9ALTE</name>
<sequence>MPSPLIVINVVGLSPYMLGDNTPNLNKLIQQGYQSKPLKDVFPAVTTTAQSTMVTGKTADEHGIVGNGWYFKELAEVGFWKQANQIVQSDKIWDVLKREIPEFKVSKLFWWYNMYANVDNSITPRPHYLADGGKVFDLYSSPNGLHQGIEDKIGIFPFFNFWGPKAGIGASQWIGKAAIEEFKQNKPDLQLVYLPHLDYNLQKIGPNHPDIAKDIQAIDAVVGNIISELAAFSPEYLIVSEYGITQVNQVIPINQILRKNDCIKVRETKGFENLDCGASDAFAVADHQCAHIYINKPERLAEIKTLLLATPGVEQVLDKTEQQALNINHERSGDLVAISTKEAWFSYYYWLDDKKAPDFARTVDIHRKPGYDPVEMYVDPNIKFPTLKVIGKLIKKKLGFRMLMDVIPLDPSLVKGSHGRCVDNPEQGPILILPDSLAGDKDYQMTDVFDLIYQHFKR</sequence>
<dbReference type="InterPro" id="IPR017850">
    <property type="entry name" value="Alkaline_phosphatase_core_sf"/>
</dbReference>
<dbReference type="PANTHER" id="PTHR10151:SF120">
    <property type="entry name" value="BIS(5'-ADENOSYL)-TRIPHOSPHATASE"/>
    <property type="match status" value="1"/>
</dbReference>
<dbReference type="InterPro" id="IPR023116">
    <property type="entry name" value="Phosphonoacetate_hydro_insert"/>
</dbReference>
<gene>
    <name evidence="1" type="ORF">OLW01_06045</name>
</gene>